<evidence type="ECO:0000256" key="3">
    <source>
        <dbReference type="HAMAP-Rule" id="MF_03119"/>
    </source>
</evidence>
<keyword evidence="3" id="KW-0486">Methionine biosynthesis</keyword>
<dbReference type="HAMAP" id="MF_01678">
    <property type="entry name" value="Salvage_MtnA"/>
    <property type="match status" value="1"/>
</dbReference>
<feature type="region of interest" description="Disordered" evidence="4">
    <location>
        <begin position="1"/>
        <end position="33"/>
    </location>
</feature>
<dbReference type="FunFam" id="1.20.120.420:FF:000003">
    <property type="entry name" value="Methylthioribose-1-phosphate isomerase"/>
    <property type="match status" value="1"/>
</dbReference>
<keyword evidence="3" id="KW-0963">Cytoplasm</keyword>
<dbReference type="NCBIfam" id="TIGR00512">
    <property type="entry name" value="salvage_mtnA"/>
    <property type="match status" value="1"/>
</dbReference>
<dbReference type="GO" id="GO:0005634">
    <property type="term" value="C:nucleus"/>
    <property type="evidence" value="ECO:0007669"/>
    <property type="project" value="UniProtKB-SubCell"/>
</dbReference>
<comment type="catalytic activity">
    <reaction evidence="3">
        <text>5-(methylsulfanyl)-alpha-D-ribose 1-phosphate = 5-(methylsulfanyl)-D-ribulose 1-phosphate</text>
        <dbReference type="Rhea" id="RHEA:19989"/>
        <dbReference type="ChEBI" id="CHEBI:58533"/>
        <dbReference type="ChEBI" id="CHEBI:58548"/>
        <dbReference type="EC" id="5.3.1.23"/>
    </reaction>
</comment>
<comment type="pathway">
    <text evidence="3">Amino-acid biosynthesis; L-methionine biosynthesis via salvage pathway; L-methionine from S-methyl-5-thio-alpha-D-ribose 1-phosphate: step 1/6.</text>
</comment>
<dbReference type="InterPro" id="IPR037171">
    <property type="entry name" value="NagB/RpiA_transferase-like"/>
</dbReference>
<organism evidence="5 6">
    <name type="scientific">Corvus moneduloides</name>
    <name type="common">New Caledonian crow</name>
    <dbReference type="NCBI Taxonomy" id="1196302"/>
    <lineage>
        <taxon>Eukaryota</taxon>
        <taxon>Metazoa</taxon>
        <taxon>Chordata</taxon>
        <taxon>Craniata</taxon>
        <taxon>Vertebrata</taxon>
        <taxon>Euteleostomi</taxon>
        <taxon>Archelosauria</taxon>
        <taxon>Archosauria</taxon>
        <taxon>Dinosauria</taxon>
        <taxon>Saurischia</taxon>
        <taxon>Theropoda</taxon>
        <taxon>Coelurosauria</taxon>
        <taxon>Aves</taxon>
        <taxon>Neognathae</taxon>
        <taxon>Neoaves</taxon>
        <taxon>Telluraves</taxon>
        <taxon>Australaves</taxon>
        <taxon>Passeriformes</taxon>
        <taxon>Corvoidea</taxon>
        <taxon>Corvidae</taxon>
        <taxon>Corvus</taxon>
    </lineage>
</organism>
<comment type="similarity">
    <text evidence="3">Belongs to the eIF-2B alpha/beta/delta subunits family. MtnA subfamily.</text>
</comment>
<dbReference type="InterPro" id="IPR019034">
    <property type="entry name" value="UPF0390"/>
</dbReference>
<dbReference type="NCBIfam" id="TIGR00524">
    <property type="entry name" value="eIF-2B_rel"/>
    <property type="match status" value="1"/>
</dbReference>
<dbReference type="Pfam" id="PF09495">
    <property type="entry name" value="DUF2462"/>
    <property type="match status" value="1"/>
</dbReference>
<evidence type="ECO:0000313" key="5">
    <source>
        <dbReference type="Ensembl" id="ENSCMUP00000034517.1"/>
    </source>
</evidence>
<evidence type="ECO:0000256" key="1">
    <source>
        <dbReference type="ARBA" id="ARBA00022605"/>
    </source>
</evidence>
<dbReference type="PANTHER" id="PTHR43475">
    <property type="entry name" value="METHYLTHIORIBOSE-1-PHOSPHATE ISOMERASE"/>
    <property type="match status" value="1"/>
</dbReference>
<dbReference type="InterPro" id="IPR011559">
    <property type="entry name" value="Initiation_fac_2B_a/b/d"/>
</dbReference>
<keyword evidence="1 3" id="KW-0028">Amino-acid biosynthesis</keyword>
<dbReference type="InterPro" id="IPR042529">
    <property type="entry name" value="IF_2B-like_C"/>
</dbReference>
<feature type="site" description="Transition state stabilizer" evidence="3">
    <location>
        <position position="209"/>
    </location>
</feature>
<dbReference type="FunFam" id="3.40.50.10470:FF:000006">
    <property type="entry name" value="Methylthioribose-1-phosphate isomerase"/>
    <property type="match status" value="1"/>
</dbReference>
<evidence type="ECO:0000256" key="2">
    <source>
        <dbReference type="ARBA" id="ARBA00023235"/>
    </source>
</evidence>
<dbReference type="EC" id="5.3.1.23" evidence="3"/>
<comment type="subcellular location">
    <subcellularLocation>
        <location evidence="3">Cytoplasm</location>
    </subcellularLocation>
    <subcellularLocation>
        <location evidence="3">Nucleus</location>
    </subcellularLocation>
</comment>
<reference evidence="5" key="3">
    <citation type="submission" date="2025-09" db="UniProtKB">
        <authorList>
            <consortium name="Ensembl"/>
        </authorList>
    </citation>
    <scope>IDENTIFICATION</scope>
</reference>
<dbReference type="InterPro" id="IPR027363">
    <property type="entry name" value="M1Pi_N"/>
</dbReference>
<accession>A0A8U7NTT5</accession>
<keyword evidence="6" id="KW-1185">Reference proteome</keyword>
<feature type="active site" description="Proton donor" evidence="3">
    <location>
        <position position="289"/>
    </location>
</feature>
<dbReference type="GO" id="GO:0046523">
    <property type="term" value="F:S-methyl-5-thioribose-1-phosphate isomerase activity"/>
    <property type="evidence" value="ECO:0007669"/>
    <property type="project" value="UniProtKB-UniRule"/>
</dbReference>
<dbReference type="Pfam" id="PF01008">
    <property type="entry name" value="IF-2B"/>
    <property type="match status" value="1"/>
</dbReference>
<evidence type="ECO:0000313" key="6">
    <source>
        <dbReference type="Proteomes" id="UP000694553"/>
    </source>
</evidence>
<gene>
    <name evidence="3" type="primary">MRI1</name>
</gene>
<proteinExistence type="inferred from homology"/>
<dbReference type="GO" id="GO:0005737">
    <property type="term" value="C:cytoplasm"/>
    <property type="evidence" value="ECO:0007669"/>
    <property type="project" value="UniProtKB-SubCell"/>
</dbReference>
<dbReference type="Ensembl" id="ENSCMUT00000032316.1">
    <property type="protein sequence ID" value="ENSCMUP00000034517.1"/>
    <property type="gene ID" value="ENSCMUG00000020183.1"/>
</dbReference>
<name>A0A8U7NTT5_CORMO</name>
<dbReference type="AlphaFoldDB" id="A0A8U7NTT5"/>
<dbReference type="PANTHER" id="PTHR43475:SF1">
    <property type="entry name" value="METHYLTHIORIBOSE-1-PHOSPHATE ISOMERASE"/>
    <property type="match status" value="1"/>
</dbReference>
<protein>
    <recommendedName>
        <fullName evidence="3">Methylthioribose-1-phosphate isomerase</fullName>
        <shortName evidence="3">M1Pi</shortName>
        <shortName evidence="3">MTR-1-P isomerase</shortName>
        <ecNumber evidence="3">5.3.1.23</ecNumber>
    </recommendedName>
    <alternativeName>
        <fullName evidence="3">S-methyl-5-thioribose-1-phosphate isomerase</fullName>
    </alternativeName>
    <alternativeName>
        <fullName evidence="3">Translation initiation factor eIF-2B subunit alpha/beta/delta-like protein</fullName>
    </alternativeName>
</protein>
<dbReference type="InterPro" id="IPR005251">
    <property type="entry name" value="IF-M1Pi"/>
</dbReference>
<dbReference type="GO" id="GO:0019509">
    <property type="term" value="P:L-methionine salvage from methylthioadenosine"/>
    <property type="evidence" value="ECO:0007669"/>
    <property type="project" value="UniProtKB-UniRule"/>
</dbReference>
<dbReference type="OMA" id="CETRPLN"/>
<dbReference type="NCBIfam" id="NF004326">
    <property type="entry name" value="PRK05720.1"/>
    <property type="match status" value="1"/>
</dbReference>
<keyword evidence="2 3" id="KW-0413">Isomerase</keyword>
<dbReference type="SUPFAM" id="SSF100950">
    <property type="entry name" value="NagB/RpiA/CoA transferase-like"/>
    <property type="match status" value="1"/>
</dbReference>
<dbReference type="Gene3D" id="1.20.120.420">
    <property type="entry name" value="translation initiation factor eif-2b, domain 1"/>
    <property type="match status" value="1"/>
</dbReference>
<feature type="compositionally biased region" description="Pro residues" evidence="4">
    <location>
        <begin position="16"/>
        <end position="29"/>
    </location>
</feature>
<dbReference type="InterPro" id="IPR000649">
    <property type="entry name" value="IF-2B-related"/>
</dbReference>
<sequence length="420" mass="44946">MSRHGTPAPDRDPRPSPRSGPPVTPPWAVPSPRKGRCRGVAMVLESLRYRRGSLEVLNQRLLPGQLRYERVGGVERAWGAIRDMEVRGAPAIALLGCLSLAVELAGGAGPSDDLGALEEFVGQKLGFLLSARPTAANLGREAERLQTFVRQQVETPGVTPQQLRESIIEYIEGLLEKDRRDNRNIGAHGASDILGRVPEGGPVTLLTHCNTGTLATAGYGTALGVVRALHQRGSLSRVFCTETRPYNQGSRLSALELRHDGIPVTIIADSAAAVTMRERGVQAVVVGADRVAANGDVANKIGTFQLAVAARHMEIPFYVAAPSSTCDPTLASGRLIPIEERPGTELTQLGGVLLADPGRTIAPKKLRVIQQQKLKKRLEVGIRMRIERETVQRAQGGLPKKLALVTAPGPAKGKAKKGRG</sequence>
<comment type="function">
    <text evidence="3">Catalyzes the interconversion of methylthioribose-1-phosphate (MTR-1-P) into methylthioribulose-1-phosphate (MTRu-1-P).</text>
</comment>
<evidence type="ECO:0000256" key="4">
    <source>
        <dbReference type="SAM" id="MobiDB-lite"/>
    </source>
</evidence>
<dbReference type="Gene3D" id="3.40.50.10470">
    <property type="entry name" value="Translation initiation factor eif-2b, domain 2"/>
    <property type="match status" value="1"/>
</dbReference>
<reference evidence="5" key="2">
    <citation type="submission" date="2025-08" db="UniProtKB">
        <authorList>
            <consortium name="Ensembl"/>
        </authorList>
    </citation>
    <scope>IDENTIFICATION</scope>
</reference>
<dbReference type="Proteomes" id="UP000694553">
    <property type="component" value="Unassembled WGS sequence"/>
</dbReference>
<keyword evidence="3" id="KW-0539">Nucleus</keyword>
<reference evidence="6" key="1">
    <citation type="submission" date="2019-10" db="EMBL/GenBank/DDBJ databases">
        <title>Corvus moneduloides (New Caledonian crow) genome, bCorMon1, primary haplotype.</title>
        <authorList>
            <person name="Rutz C."/>
            <person name="Fungtammasan C."/>
            <person name="Mountcastle J."/>
            <person name="Formenti G."/>
            <person name="Chow W."/>
            <person name="Howe K."/>
            <person name="Steele M.P."/>
            <person name="Fernandes J."/>
            <person name="Gilbert M.T.P."/>
            <person name="Fedrigo O."/>
            <person name="Jarvis E.D."/>
            <person name="Gemmell N."/>
        </authorList>
    </citation>
    <scope>NUCLEOTIDE SEQUENCE [LARGE SCALE GENOMIC DNA]</scope>
</reference>